<dbReference type="InterPro" id="IPR040023">
    <property type="entry name" value="WBP4"/>
</dbReference>
<dbReference type="PANTHER" id="PTHR13173:SF10">
    <property type="entry name" value="WW DOMAIN-BINDING PROTEIN 4"/>
    <property type="match status" value="1"/>
</dbReference>
<evidence type="ECO:0000256" key="4">
    <source>
        <dbReference type="ARBA" id="ARBA00022833"/>
    </source>
</evidence>
<keyword evidence="4" id="KW-0862">Zinc</keyword>
<dbReference type="PANTHER" id="PTHR13173">
    <property type="entry name" value="WW DOMAIN BINDING PROTEIN 4"/>
    <property type="match status" value="1"/>
</dbReference>
<feature type="compositionally biased region" description="Pro residues" evidence="7">
    <location>
        <begin position="88"/>
        <end position="98"/>
    </location>
</feature>
<dbReference type="Gene3D" id="3.30.160.60">
    <property type="entry name" value="Classic Zinc Finger"/>
    <property type="match status" value="1"/>
</dbReference>
<gene>
    <name evidence="9" type="ORF">K470DRAFT_258510</name>
</gene>
<keyword evidence="5" id="KW-0539">Nucleus</keyword>
<reference evidence="9" key="1">
    <citation type="journal article" date="2020" name="Stud. Mycol.">
        <title>101 Dothideomycetes genomes: a test case for predicting lifestyles and emergence of pathogens.</title>
        <authorList>
            <person name="Haridas S."/>
            <person name="Albert R."/>
            <person name="Binder M."/>
            <person name="Bloem J."/>
            <person name="Labutti K."/>
            <person name="Salamov A."/>
            <person name="Andreopoulos B."/>
            <person name="Baker S."/>
            <person name="Barry K."/>
            <person name="Bills G."/>
            <person name="Bluhm B."/>
            <person name="Cannon C."/>
            <person name="Castanera R."/>
            <person name="Culley D."/>
            <person name="Daum C."/>
            <person name="Ezra D."/>
            <person name="Gonzalez J."/>
            <person name="Henrissat B."/>
            <person name="Kuo A."/>
            <person name="Liang C."/>
            <person name="Lipzen A."/>
            <person name="Lutzoni F."/>
            <person name="Magnuson J."/>
            <person name="Mondo S."/>
            <person name="Nolan M."/>
            <person name="Ohm R."/>
            <person name="Pangilinan J."/>
            <person name="Park H.-J."/>
            <person name="Ramirez L."/>
            <person name="Alfaro M."/>
            <person name="Sun H."/>
            <person name="Tritt A."/>
            <person name="Yoshinaga Y."/>
            <person name="Zwiers L.-H."/>
            <person name="Turgeon B."/>
            <person name="Goodwin S."/>
            <person name="Spatafora J."/>
            <person name="Crous P."/>
            <person name="Grigoriev I."/>
        </authorList>
    </citation>
    <scope>NUCLEOTIDE SEQUENCE</scope>
    <source>
        <strain evidence="9">CBS 480.64</strain>
    </source>
</reference>
<evidence type="ECO:0000256" key="3">
    <source>
        <dbReference type="ARBA" id="ARBA00022771"/>
    </source>
</evidence>
<keyword evidence="6" id="KW-0175">Coiled coil</keyword>
<name>A0A6A7BXM4_9PEZI</name>
<feature type="compositionally biased region" description="Basic and acidic residues" evidence="7">
    <location>
        <begin position="177"/>
        <end position="186"/>
    </location>
</feature>
<dbReference type="EMBL" id="MU005988">
    <property type="protein sequence ID" value="KAF2859822.1"/>
    <property type="molecule type" value="Genomic_DNA"/>
</dbReference>
<evidence type="ECO:0000256" key="6">
    <source>
        <dbReference type="SAM" id="Coils"/>
    </source>
</evidence>
<dbReference type="PROSITE" id="PS50171">
    <property type="entry name" value="ZF_MATRIN"/>
    <property type="match status" value="1"/>
</dbReference>
<dbReference type="InterPro" id="IPR013085">
    <property type="entry name" value="U1-CZ_Znf_C2H2"/>
</dbReference>
<dbReference type="AlphaFoldDB" id="A0A6A7BXM4"/>
<organism evidence="9 10">
    <name type="scientific">Piedraia hortae CBS 480.64</name>
    <dbReference type="NCBI Taxonomy" id="1314780"/>
    <lineage>
        <taxon>Eukaryota</taxon>
        <taxon>Fungi</taxon>
        <taxon>Dikarya</taxon>
        <taxon>Ascomycota</taxon>
        <taxon>Pezizomycotina</taxon>
        <taxon>Dothideomycetes</taxon>
        <taxon>Dothideomycetidae</taxon>
        <taxon>Capnodiales</taxon>
        <taxon>Piedraiaceae</taxon>
        <taxon>Piedraia</taxon>
    </lineage>
</organism>
<feature type="compositionally biased region" description="Basic and acidic residues" evidence="7">
    <location>
        <begin position="249"/>
        <end position="264"/>
    </location>
</feature>
<feature type="region of interest" description="Disordered" evidence="7">
    <location>
        <begin position="80"/>
        <end position="99"/>
    </location>
</feature>
<feature type="domain" description="Matrin-type" evidence="8">
    <location>
        <begin position="11"/>
        <end position="42"/>
    </location>
</feature>
<dbReference type="GO" id="GO:0071011">
    <property type="term" value="C:precatalytic spliceosome"/>
    <property type="evidence" value="ECO:0007669"/>
    <property type="project" value="TreeGrafter"/>
</dbReference>
<dbReference type="GO" id="GO:0000398">
    <property type="term" value="P:mRNA splicing, via spliceosome"/>
    <property type="evidence" value="ECO:0007669"/>
    <property type="project" value="InterPro"/>
</dbReference>
<sequence>MASHWKSTPSYWCKFCSIYVRDTGIERKNHEASARHQNSIQKNLRKLHKDKVREDREKEAAKREIDRLNGLVGGTGAVRVSSSSAVAQPPPRMPPRAAPVPRISMAEHRKAQAEQLMAMGLEVPKELLGDVTGVGQWRVVSQTFVEQKPSVPLAESNVQDREQDETQGGVAAFLKRMKNESERDDFTPSSGKRRRDEDENALEEEDNDIRGSRTWTSQEDEDLEELLSGVTTKKIKTEDGEVKEEDPELPVKTEEGGVVIKREDDDTEQGFPVADRQNVKVETSPPAPPILFKKRKQRR</sequence>
<evidence type="ECO:0000313" key="10">
    <source>
        <dbReference type="Proteomes" id="UP000799421"/>
    </source>
</evidence>
<evidence type="ECO:0000256" key="2">
    <source>
        <dbReference type="ARBA" id="ARBA00022723"/>
    </source>
</evidence>
<comment type="subcellular location">
    <subcellularLocation>
        <location evidence="1">Nucleus</location>
    </subcellularLocation>
</comment>
<proteinExistence type="predicted"/>
<dbReference type="Pfam" id="PF06220">
    <property type="entry name" value="zf-U1"/>
    <property type="match status" value="1"/>
</dbReference>
<keyword evidence="3" id="KW-0863">Zinc-finger</keyword>
<dbReference type="Proteomes" id="UP000799421">
    <property type="component" value="Unassembled WGS sequence"/>
</dbReference>
<feature type="region of interest" description="Disordered" evidence="7">
    <location>
        <begin position="150"/>
        <end position="299"/>
    </location>
</feature>
<feature type="coiled-coil region" evidence="6">
    <location>
        <begin position="44"/>
        <end position="71"/>
    </location>
</feature>
<evidence type="ECO:0000256" key="5">
    <source>
        <dbReference type="ARBA" id="ARBA00023242"/>
    </source>
</evidence>
<dbReference type="InterPro" id="IPR036236">
    <property type="entry name" value="Znf_C2H2_sf"/>
</dbReference>
<accession>A0A6A7BXM4</accession>
<dbReference type="OrthoDB" id="191651at2759"/>
<evidence type="ECO:0000259" key="8">
    <source>
        <dbReference type="PROSITE" id="PS50171"/>
    </source>
</evidence>
<dbReference type="GO" id="GO:0003723">
    <property type="term" value="F:RNA binding"/>
    <property type="evidence" value="ECO:0007669"/>
    <property type="project" value="TreeGrafter"/>
</dbReference>
<keyword evidence="2" id="KW-0479">Metal-binding</keyword>
<evidence type="ECO:0000256" key="7">
    <source>
        <dbReference type="SAM" id="MobiDB-lite"/>
    </source>
</evidence>
<dbReference type="SUPFAM" id="SSF57667">
    <property type="entry name" value="beta-beta-alpha zinc fingers"/>
    <property type="match status" value="1"/>
</dbReference>
<keyword evidence="10" id="KW-1185">Reference proteome</keyword>
<evidence type="ECO:0000256" key="1">
    <source>
        <dbReference type="ARBA" id="ARBA00004123"/>
    </source>
</evidence>
<protein>
    <recommendedName>
        <fullName evidence="8">Matrin-type domain-containing protein</fullName>
    </recommendedName>
</protein>
<dbReference type="GO" id="GO:0008270">
    <property type="term" value="F:zinc ion binding"/>
    <property type="evidence" value="ECO:0007669"/>
    <property type="project" value="UniProtKB-KW"/>
</dbReference>
<dbReference type="InterPro" id="IPR000690">
    <property type="entry name" value="Matrin/U1-C_Znf_C2H2"/>
</dbReference>
<feature type="compositionally biased region" description="Acidic residues" evidence="7">
    <location>
        <begin position="198"/>
        <end position="207"/>
    </location>
</feature>
<evidence type="ECO:0000313" key="9">
    <source>
        <dbReference type="EMBL" id="KAF2859822.1"/>
    </source>
</evidence>